<dbReference type="Proteomes" id="UP000184501">
    <property type="component" value="Unassembled WGS sequence"/>
</dbReference>
<sequence length="249" mass="27204">MSITPETTGGDEPVFPVEALPPLPYAPHPGLLILAAPHCLLGSIPACQRLATWPEHTQVLLLRTRRALADAEHARHAPGVHAVTVIPSGPITVEARLAVTYSRHLHHVRRRPAHSYLLAGAPITGTTPTIQATARPPEMTLVPHLVTLTARGGARETVVWEWMWQPEAHLHLGPDLLDETLLRSMLPGLLWLRHASRHHQIPHTAAGRALARILAGRALSIQDVHRNFLLVHELLATHTHAAPDQGRAS</sequence>
<proteinExistence type="predicted"/>
<organism evidence="1 2">
    <name type="scientific">Streptoalloteichus hindustanus</name>
    <dbReference type="NCBI Taxonomy" id="2017"/>
    <lineage>
        <taxon>Bacteria</taxon>
        <taxon>Bacillati</taxon>
        <taxon>Actinomycetota</taxon>
        <taxon>Actinomycetes</taxon>
        <taxon>Pseudonocardiales</taxon>
        <taxon>Pseudonocardiaceae</taxon>
        <taxon>Streptoalloteichus</taxon>
    </lineage>
</organism>
<evidence type="ECO:0000313" key="1">
    <source>
        <dbReference type="EMBL" id="SHF63848.1"/>
    </source>
</evidence>
<dbReference type="EMBL" id="FQVN01000004">
    <property type="protein sequence ID" value="SHF63848.1"/>
    <property type="molecule type" value="Genomic_DNA"/>
</dbReference>
<name>A0A1M5DA42_STRHI</name>
<keyword evidence="2" id="KW-1185">Reference proteome</keyword>
<reference evidence="1 2" key="1">
    <citation type="submission" date="2016-11" db="EMBL/GenBank/DDBJ databases">
        <authorList>
            <person name="Jaros S."/>
            <person name="Januszkiewicz K."/>
            <person name="Wedrychowicz H."/>
        </authorList>
    </citation>
    <scope>NUCLEOTIDE SEQUENCE [LARGE SCALE GENOMIC DNA]</scope>
    <source>
        <strain evidence="1 2">DSM 44523</strain>
    </source>
</reference>
<dbReference type="STRING" id="2017.SAMN05444320_104363"/>
<accession>A0A1M5DA42</accession>
<dbReference type="AlphaFoldDB" id="A0A1M5DA42"/>
<gene>
    <name evidence="1" type="ORF">SAMN05444320_104363</name>
</gene>
<dbReference type="RefSeq" id="WP_143174167.1">
    <property type="nucleotide sequence ID" value="NZ_FQVN01000004.1"/>
</dbReference>
<protein>
    <submittedName>
        <fullName evidence="1">Uncharacterized protein</fullName>
    </submittedName>
</protein>
<evidence type="ECO:0000313" key="2">
    <source>
        <dbReference type="Proteomes" id="UP000184501"/>
    </source>
</evidence>